<feature type="compositionally biased region" description="Basic and acidic residues" evidence="1">
    <location>
        <begin position="32"/>
        <end position="52"/>
    </location>
</feature>
<proteinExistence type="predicted"/>
<dbReference type="EMBL" id="BKCJ011784593">
    <property type="protein sequence ID" value="GFD52629.1"/>
    <property type="molecule type" value="Genomic_DNA"/>
</dbReference>
<evidence type="ECO:0000313" key="2">
    <source>
        <dbReference type="EMBL" id="GFD52629.1"/>
    </source>
</evidence>
<dbReference type="AlphaFoldDB" id="A0A699WZM0"/>
<accession>A0A699WZM0</accession>
<feature type="region of interest" description="Disordered" evidence="1">
    <location>
        <begin position="27"/>
        <end position="52"/>
    </location>
</feature>
<name>A0A699WZM0_TANCI</name>
<feature type="non-terminal residue" evidence="2">
    <location>
        <position position="52"/>
    </location>
</feature>
<gene>
    <name evidence="2" type="ORF">Tci_924598</name>
</gene>
<organism evidence="2">
    <name type="scientific">Tanacetum cinerariifolium</name>
    <name type="common">Dalmatian daisy</name>
    <name type="synonym">Chrysanthemum cinerariifolium</name>
    <dbReference type="NCBI Taxonomy" id="118510"/>
    <lineage>
        <taxon>Eukaryota</taxon>
        <taxon>Viridiplantae</taxon>
        <taxon>Streptophyta</taxon>
        <taxon>Embryophyta</taxon>
        <taxon>Tracheophyta</taxon>
        <taxon>Spermatophyta</taxon>
        <taxon>Magnoliopsida</taxon>
        <taxon>eudicotyledons</taxon>
        <taxon>Gunneridae</taxon>
        <taxon>Pentapetalae</taxon>
        <taxon>asterids</taxon>
        <taxon>campanulids</taxon>
        <taxon>Asterales</taxon>
        <taxon>Asteraceae</taxon>
        <taxon>Asteroideae</taxon>
        <taxon>Anthemideae</taxon>
        <taxon>Anthemidinae</taxon>
        <taxon>Tanacetum</taxon>
    </lineage>
</organism>
<evidence type="ECO:0000256" key="1">
    <source>
        <dbReference type="SAM" id="MobiDB-lite"/>
    </source>
</evidence>
<comment type="caution">
    <text evidence="2">The sequence shown here is derived from an EMBL/GenBank/DDBJ whole genome shotgun (WGS) entry which is preliminary data.</text>
</comment>
<protein>
    <submittedName>
        <fullName evidence="2">Uncharacterized protein</fullName>
    </submittedName>
</protein>
<sequence length="52" mass="5565">MAASGATPRRSLPSISAKCEVRVVARSSASRFDGRAHQTPREAELRATTRPA</sequence>
<reference evidence="2" key="1">
    <citation type="journal article" date="2019" name="Sci. Rep.">
        <title>Draft genome of Tanacetum cinerariifolium, the natural source of mosquito coil.</title>
        <authorList>
            <person name="Yamashiro T."/>
            <person name="Shiraishi A."/>
            <person name="Satake H."/>
            <person name="Nakayama K."/>
        </authorList>
    </citation>
    <scope>NUCLEOTIDE SEQUENCE</scope>
</reference>